<dbReference type="InterPro" id="IPR006027">
    <property type="entry name" value="NusB_RsmB_TIM44"/>
</dbReference>
<keyword evidence="8" id="KW-1185">Reference proteome</keyword>
<proteinExistence type="inferred from homology"/>
<feature type="domain" description="SAM-dependent MTase RsmB/NOP-type" evidence="6">
    <location>
        <begin position="131"/>
        <end position="420"/>
    </location>
</feature>
<dbReference type="PROSITE" id="PS51686">
    <property type="entry name" value="SAM_MT_RSMB_NOP"/>
    <property type="match status" value="1"/>
</dbReference>
<feature type="binding site" evidence="5">
    <location>
        <position position="301"/>
    </location>
    <ligand>
        <name>S-adenosyl-L-methionine</name>
        <dbReference type="ChEBI" id="CHEBI:59789"/>
    </ligand>
</feature>
<dbReference type="RefSeq" id="WP_103909251.1">
    <property type="nucleotide sequence ID" value="NZ_FNUZ01000001.1"/>
</dbReference>
<organism evidence="7 8">
    <name type="scientific">Thalassococcus halodurans</name>
    <dbReference type="NCBI Taxonomy" id="373675"/>
    <lineage>
        <taxon>Bacteria</taxon>
        <taxon>Pseudomonadati</taxon>
        <taxon>Pseudomonadota</taxon>
        <taxon>Alphaproteobacteria</taxon>
        <taxon>Rhodobacterales</taxon>
        <taxon>Roseobacteraceae</taxon>
        <taxon>Thalassococcus</taxon>
    </lineage>
</organism>
<evidence type="ECO:0000256" key="2">
    <source>
        <dbReference type="ARBA" id="ARBA00022679"/>
    </source>
</evidence>
<dbReference type="Gene3D" id="3.40.50.150">
    <property type="entry name" value="Vaccinia Virus protein VP39"/>
    <property type="match status" value="1"/>
</dbReference>
<dbReference type="Gene3D" id="1.10.940.10">
    <property type="entry name" value="NusB-like"/>
    <property type="match status" value="1"/>
</dbReference>
<name>A0A1H5UB28_9RHOB</name>
<evidence type="ECO:0000313" key="7">
    <source>
        <dbReference type="EMBL" id="SEF71628.1"/>
    </source>
</evidence>
<accession>A0A1H5UB28</accession>
<evidence type="ECO:0000256" key="1">
    <source>
        <dbReference type="ARBA" id="ARBA00022603"/>
    </source>
</evidence>
<comment type="similarity">
    <text evidence="5">Belongs to the class I-like SAM-binding methyltransferase superfamily. RsmB/NOP family.</text>
</comment>
<keyword evidence="3 5" id="KW-0949">S-adenosyl-L-methionine</keyword>
<dbReference type="Pfam" id="PF01189">
    <property type="entry name" value="Methyltr_RsmB-F"/>
    <property type="match status" value="1"/>
</dbReference>
<dbReference type="GO" id="GO:0008173">
    <property type="term" value="F:RNA methyltransferase activity"/>
    <property type="evidence" value="ECO:0007669"/>
    <property type="project" value="InterPro"/>
</dbReference>
<dbReference type="InterPro" id="IPR049560">
    <property type="entry name" value="MeTrfase_RsmB-F_NOP2_cat"/>
</dbReference>
<dbReference type="SUPFAM" id="SSF48013">
    <property type="entry name" value="NusB-like"/>
    <property type="match status" value="1"/>
</dbReference>
<keyword evidence="4 5" id="KW-0694">RNA-binding</keyword>
<evidence type="ECO:0000313" key="8">
    <source>
        <dbReference type="Proteomes" id="UP000236752"/>
    </source>
</evidence>
<evidence type="ECO:0000259" key="6">
    <source>
        <dbReference type="PROSITE" id="PS51686"/>
    </source>
</evidence>
<sequence length="421" mass="45267">MNKTPSPREVAVNLLDQVLGEERLLSELTGAPRFQKLPPADRAAAQRLALDTLRGLERADRILKPFLRKQPPLRVLNTLRLATVELCQGGAAHGVVNDAVDIVAKGKKTAGLKGLVNAVLRKVVTKGPEEWEKLRIPRLPKWLREPLVMAWGREAVAEIEAAHFAGAPLDLSARGDAERLAEKVGGELLPTGSVRIQGQVQVSALAGYDTGAFWVQDAAAALPVKLLGDVKDLRVLDMCAAPGGKTLQLASAGAHVTALDISENRMARVQENLTRMGLAAEIVVSDALDHSAKPYDAILLDAPCSATGTIRRHPDLPHAKTGDGIMELIGLQSAMIDKALDLLKPGGTLIFCTCSLIPDEGEVQIEEALERHPNLTVDTPLPQGISAEWKSSEGGIRLRPDYWADRGGMDGFYMARLIKAA</sequence>
<dbReference type="Pfam" id="PF01029">
    <property type="entry name" value="NusB"/>
    <property type="match status" value="1"/>
</dbReference>
<dbReference type="InterPro" id="IPR029063">
    <property type="entry name" value="SAM-dependent_MTases_sf"/>
</dbReference>
<dbReference type="GO" id="GO:0003723">
    <property type="term" value="F:RNA binding"/>
    <property type="evidence" value="ECO:0007669"/>
    <property type="project" value="UniProtKB-UniRule"/>
</dbReference>
<evidence type="ECO:0000256" key="3">
    <source>
        <dbReference type="ARBA" id="ARBA00022691"/>
    </source>
</evidence>
<dbReference type="InterPro" id="IPR023267">
    <property type="entry name" value="RCMT"/>
</dbReference>
<evidence type="ECO:0000256" key="5">
    <source>
        <dbReference type="PROSITE-ProRule" id="PRU01023"/>
    </source>
</evidence>
<dbReference type="InterPro" id="IPR001678">
    <property type="entry name" value="MeTrfase_RsmB-F_NOP2_dom"/>
</dbReference>
<feature type="binding site" evidence="5">
    <location>
        <position position="260"/>
    </location>
    <ligand>
        <name>S-adenosyl-L-methionine</name>
        <dbReference type="ChEBI" id="CHEBI:59789"/>
    </ligand>
</feature>
<dbReference type="InterPro" id="IPR035926">
    <property type="entry name" value="NusB-like_sf"/>
</dbReference>
<dbReference type="CDD" id="cd02440">
    <property type="entry name" value="AdoMet_MTases"/>
    <property type="match status" value="1"/>
</dbReference>
<feature type="active site" description="Nucleophile" evidence="5">
    <location>
        <position position="354"/>
    </location>
</feature>
<dbReference type="PANTHER" id="PTHR22807">
    <property type="entry name" value="NOP2 YEAST -RELATED NOL1/NOP2/FMU SUN DOMAIN-CONTAINING"/>
    <property type="match status" value="1"/>
</dbReference>
<dbReference type="AlphaFoldDB" id="A0A1H5UB28"/>
<dbReference type="SUPFAM" id="SSF53335">
    <property type="entry name" value="S-adenosyl-L-methionine-dependent methyltransferases"/>
    <property type="match status" value="1"/>
</dbReference>
<dbReference type="EMBL" id="FNUZ01000001">
    <property type="protein sequence ID" value="SEF71628.1"/>
    <property type="molecule type" value="Genomic_DNA"/>
</dbReference>
<keyword evidence="2 5" id="KW-0808">Transferase</keyword>
<dbReference type="GO" id="GO:0006355">
    <property type="term" value="P:regulation of DNA-templated transcription"/>
    <property type="evidence" value="ECO:0007669"/>
    <property type="project" value="InterPro"/>
</dbReference>
<protein>
    <submittedName>
        <fullName evidence="7">16S rRNA (Cytosine967-C5)-methyltransferase</fullName>
    </submittedName>
</protein>
<dbReference type="GO" id="GO:0001510">
    <property type="term" value="P:RNA methylation"/>
    <property type="evidence" value="ECO:0007669"/>
    <property type="project" value="InterPro"/>
</dbReference>
<feature type="binding site" evidence="5">
    <location>
        <begin position="239"/>
        <end position="245"/>
    </location>
    <ligand>
        <name>S-adenosyl-L-methionine</name>
        <dbReference type="ChEBI" id="CHEBI:59789"/>
    </ligand>
</feature>
<dbReference type="OrthoDB" id="9810297at2"/>
<evidence type="ECO:0000256" key="4">
    <source>
        <dbReference type="ARBA" id="ARBA00022884"/>
    </source>
</evidence>
<dbReference type="Proteomes" id="UP000236752">
    <property type="component" value="Unassembled WGS sequence"/>
</dbReference>
<dbReference type="PRINTS" id="PR02008">
    <property type="entry name" value="RCMTFAMILY"/>
</dbReference>
<reference evidence="7 8" key="1">
    <citation type="submission" date="2016-10" db="EMBL/GenBank/DDBJ databases">
        <authorList>
            <person name="de Groot N.N."/>
        </authorList>
    </citation>
    <scope>NUCLEOTIDE SEQUENCE [LARGE SCALE GENOMIC DNA]</scope>
    <source>
        <strain evidence="7 8">DSM 26915</strain>
    </source>
</reference>
<gene>
    <name evidence="7" type="ORF">SAMN04488045_0915</name>
</gene>
<dbReference type="PANTHER" id="PTHR22807:SF61">
    <property type="entry name" value="NOL1_NOP2_SUN FAMILY PROTEIN _ ANTITERMINATION NUSB DOMAIN-CONTAINING PROTEIN"/>
    <property type="match status" value="1"/>
</dbReference>
<comment type="caution">
    <text evidence="5">Lacks conserved residue(s) required for the propagation of feature annotation.</text>
</comment>
<keyword evidence="1 5" id="KW-0489">Methyltransferase</keyword>